<dbReference type="Gene3D" id="1.10.760.10">
    <property type="entry name" value="Cytochrome c-like domain"/>
    <property type="match status" value="1"/>
</dbReference>
<gene>
    <name evidence="6" type="ORF">FCU45_06035</name>
</gene>
<dbReference type="RefSeq" id="WP_137013335.1">
    <property type="nucleotide sequence ID" value="NZ_SZPX01000004.1"/>
</dbReference>
<dbReference type="OrthoDB" id="5339742at2"/>
<dbReference type="SUPFAM" id="SSF46626">
    <property type="entry name" value="Cytochrome c"/>
    <property type="match status" value="1"/>
</dbReference>
<evidence type="ECO:0000313" key="6">
    <source>
        <dbReference type="EMBL" id="TKI69614.1"/>
    </source>
</evidence>
<dbReference type="AlphaFoldDB" id="A0A4U2Z6M9"/>
<dbReference type="Proteomes" id="UP000309561">
    <property type="component" value="Unassembled WGS sequence"/>
</dbReference>
<reference evidence="6 7" key="1">
    <citation type="submission" date="2019-04" db="EMBL/GenBank/DDBJ databases">
        <title>Sulfurimonas crateris sp. nov. a facultative anaerobic sulfur-oxidizing chemolithautotrophic bacterium isolated from a terrestrial mud vulcano.</title>
        <authorList>
            <person name="Ratnikova N.M."/>
            <person name="Slobodkin A.I."/>
            <person name="Merkel A.Y."/>
            <person name="Novikov A."/>
            <person name="Bonch-Osmolovskaya E.A."/>
            <person name="Slobodkina G.B."/>
        </authorList>
    </citation>
    <scope>NUCLEOTIDE SEQUENCE [LARGE SCALE GENOMIC DNA]</scope>
    <source>
        <strain evidence="6 7">SN118</strain>
    </source>
</reference>
<dbReference type="GO" id="GO:0009055">
    <property type="term" value="F:electron transfer activity"/>
    <property type="evidence" value="ECO:0007669"/>
    <property type="project" value="InterPro"/>
</dbReference>
<evidence type="ECO:0000259" key="5">
    <source>
        <dbReference type="PROSITE" id="PS51007"/>
    </source>
</evidence>
<evidence type="ECO:0000256" key="1">
    <source>
        <dbReference type="ARBA" id="ARBA00022617"/>
    </source>
</evidence>
<name>A0A4U2Z6M9_9BACT</name>
<evidence type="ECO:0000256" key="2">
    <source>
        <dbReference type="ARBA" id="ARBA00022723"/>
    </source>
</evidence>
<protein>
    <submittedName>
        <fullName evidence="6">C-type cytochrome</fullName>
    </submittedName>
</protein>
<keyword evidence="2 4" id="KW-0479">Metal-binding</keyword>
<dbReference type="GO" id="GO:0046872">
    <property type="term" value="F:metal ion binding"/>
    <property type="evidence" value="ECO:0007669"/>
    <property type="project" value="UniProtKB-KW"/>
</dbReference>
<keyword evidence="3 4" id="KW-0408">Iron</keyword>
<dbReference type="EMBL" id="SZPX01000004">
    <property type="protein sequence ID" value="TKI69614.1"/>
    <property type="molecule type" value="Genomic_DNA"/>
</dbReference>
<evidence type="ECO:0000256" key="3">
    <source>
        <dbReference type="ARBA" id="ARBA00023004"/>
    </source>
</evidence>
<dbReference type="PROSITE" id="PS51007">
    <property type="entry name" value="CYTC"/>
    <property type="match status" value="1"/>
</dbReference>
<dbReference type="GO" id="GO:0020037">
    <property type="term" value="F:heme binding"/>
    <property type="evidence" value="ECO:0007669"/>
    <property type="project" value="InterPro"/>
</dbReference>
<organism evidence="6 7">
    <name type="scientific">Sulfurimonas crateris</name>
    <dbReference type="NCBI Taxonomy" id="2574727"/>
    <lineage>
        <taxon>Bacteria</taxon>
        <taxon>Pseudomonadati</taxon>
        <taxon>Campylobacterota</taxon>
        <taxon>Epsilonproteobacteria</taxon>
        <taxon>Campylobacterales</taxon>
        <taxon>Sulfurimonadaceae</taxon>
        <taxon>Sulfurimonas</taxon>
    </lineage>
</organism>
<accession>A0A4U2Z6M9</accession>
<feature type="domain" description="Cytochrome c" evidence="5">
    <location>
        <begin position="58"/>
        <end position="156"/>
    </location>
</feature>
<evidence type="ECO:0000256" key="4">
    <source>
        <dbReference type="PROSITE-ProRule" id="PRU00433"/>
    </source>
</evidence>
<evidence type="ECO:0000313" key="7">
    <source>
        <dbReference type="Proteomes" id="UP000309561"/>
    </source>
</evidence>
<comment type="caution">
    <text evidence="6">The sequence shown here is derived from an EMBL/GenBank/DDBJ whole genome shotgun (WGS) entry which is preliminary data.</text>
</comment>
<dbReference type="InterPro" id="IPR036909">
    <property type="entry name" value="Cyt_c-like_dom_sf"/>
</dbReference>
<sequence length="164" mass="17782">MKNTIAAIATILVFGLMAWTFSKGGAYHGGEHAKGIGSFTDATVTTQVTPAEKSDEEKDAEQIKALKEKAGNIGNFKVSDEYKSKCAACHGANGSGEQDGRKLMGPKLYGQSADKIYKDLTDFKANRKENVIMRGLLINTSEEELRKFADEIGEFPSRAAQSNQ</sequence>
<keyword evidence="1 4" id="KW-0349">Heme</keyword>
<proteinExistence type="predicted"/>
<keyword evidence="7" id="KW-1185">Reference proteome</keyword>
<dbReference type="Pfam" id="PF00034">
    <property type="entry name" value="Cytochrom_C"/>
    <property type="match status" value="1"/>
</dbReference>
<dbReference type="InterPro" id="IPR009056">
    <property type="entry name" value="Cyt_c-like_dom"/>
</dbReference>